<dbReference type="PIRSF" id="PIRSF001112">
    <property type="entry name" value="Epoxide_hydrolase"/>
    <property type="match status" value="1"/>
</dbReference>
<dbReference type="GO" id="GO:0004301">
    <property type="term" value="F:epoxide hydrolase activity"/>
    <property type="evidence" value="ECO:0007669"/>
    <property type="project" value="TreeGrafter"/>
</dbReference>
<feature type="active site" description="Proton donor" evidence="3">
    <location>
        <position position="331"/>
    </location>
</feature>
<dbReference type="InterPro" id="IPR016292">
    <property type="entry name" value="Epoxide_hydrolase"/>
</dbReference>
<comment type="similarity">
    <text evidence="1">Belongs to the peptidase S33 family.</text>
</comment>
<evidence type="ECO:0000256" key="1">
    <source>
        <dbReference type="ARBA" id="ARBA00010088"/>
    </source>
</evidence>
<keyword evidence="2 5" id="KW-0378">Hydrolase</keyword>
<dbReference type="SUPFAM" id="SSF53474">
    <property type="entry name" value="alpha/beta-Hydrolases"/>
    <property type="match status" value="1"/>
</dbReference>
<accession>A0AAV9HMX8</accession>
<evidence type="ECO:0000313" key="6">
    <source>
        <dbReference type="Proteomes" id="UP001321749"/>
    </source>
</evidence>
<feature type="domain" description="Epoxide hydrolase N-terminal" evidence="4">
    <location>
        <begin position="20"/>
        <end position="136"/>
    </location>
</feature>
<reference evidence="5" key="2">
    <citation type="submission" date="2023-06" db="EMBL/GenBank/DDBJ databases">
        <authorList>
            <consortium name="Lawrence Berkeley National Laboratory"/>
            <person name="Mondo S.J."/>
            <person name="Hensen N."/>
            <person name="Bonometti L."/>
            <person name="Westerberg I."/>
            <person name="Brannstrom I.O."/>
            <person name="Guillou S."/>
            <person name="Cros-Aarteil S."/>
            <person name="Calhoun S."/>
            <person name="Haridas S."/>
            <person name="Kuo A."/>
            <person name="Pangilinan J."/>
            <person name="Riley R."/>
            <person name="Labutti K."/>
            <person name="Andreopoulos B."/>
            <person name="Lipzen A."/>
            <person name="Chen C."/>
            <person name="Yanf M."/>
            <person name="Daum C."/>
            <person name="Ng V."/>
            <person name="Clum A."/>
            <person name="Steindorff A."/>
            <person name="Ohm R."/>
            <person name="Martin F."/>
            <person name="Silar P."/>
            <person name="Natvig D."/>
            <person name="Lalanne C."/>
            <person name="Gautier V."/>
            <person name="Ament-Velasquez S.L."/>
            <person name="Kruys A."/>
            <person name="Hutchinson M.I."/>
            <person name="Powell A.J."/>
            <person name="Barry K."/>
            <person name="Miller A.N."/>
            <person name="Grigoriev I.V."/>
            <person name="Debuchy R."/>
            <person name="Gladieux P."/>
            <person name="Thoren M.H."/>
            <person name="Johannesson H."/>
        </authorList>
    </citation>
    <scope>NUCLEOTIDE SEQUENCE</scope>
    <source>
        <strain evidence="5">PSN324</strain>
    </source>
</reference>
<evidence type="ECO:0000259" key="4">
    <source>
        <dbReference type="Pfam" id="PF06441"/>
    </source>
</evidence>
<name>A0AAV9HMX8_9PEZI</name>
<dbReference type="PANTHER" id="PTHR21661">
    <property type="entry name" value="EPOXIDE HYDROLASE 1-RELATED"/>
    <property type="match status" value="1"/>
</dbReference>
<evidence type="ECO:0000313" key="5">
    <source>
        <dbReference type="EMBL" id="KAK4461475.1"/>
    </source>
</evidence>
<proteinExistence type="inferred from homology"/>
<sequence>MALNLSAFGVLPAGLPVAPTPFSLHVPNRDVHTLYSLIDSAYIAQPAYYNTHAYAPNGTFGVSRDWLAEAKQTWLDDIDWREQEAYQNSFPQWKLNVTLPSDGQVFELHFAGLFSKKADAIPITFLHGWPGSWLEFVGVMTLLGEKYTPETLPYHVVVPSIPDYALSTRVEENETELNMTQASEALNELMIGLGFDAYVAQGGDVGSFLAQTMCGNHDECKAYHLNMYFLTAEQSAAVANLTVTPAEQARLTSVNAWSNTGSAYALEHGTRPSTISLVLNTNPVAMLAWMGEKFIEWSDNVVSEPLSLDTITSMVSLYWFTNGFVRSMWSYRVLTSVIGGAIPDMPTSYTKPFGYSAFQVEIATLPQSWAEHLFPNLVFYNAHNKGGHFAALQEPTLFLEDIEQFLAAVKPNVTASA</sequence>
<dbReference type="EMBL" id="MU864990">
    <property type="protein sequence ID" value="KAK4461475.1"/>
    <property type="molecule type" value="Genomic_DNA"/>
</dbReference>
<reference evidence="5" key="1">
    <citation type="journal article" date="2023" name="Mol. Phylogenet. Evol.">
        <title>Genome-scale phylogeny and comparative genomics of the fungal order Sordariales.</title>
        <authorList>
            <person name="Hensen N."/>
            <person name="Bonometti L."/>
            <person name="Westerberg I."/>
            <person name="Brannstrom I.O."/>
            <person name="Guillou S."/>
            <person name="Cros-Aarteil S."/>
            <person name="Calhoun S."/>
            <person name="Haridas S."/>
            <person name="Kuo A."/>
            <person name="Mondo S."/>
            <person name="Pangilinan J."/>
            <person name="Riley R."/>
            <person name="LaButti K."/>
            <person name="Andreopoulos B."/>
            <person name="Lipzen A."/>
            <person name="Chen C."/>
            <person name="Yan M."/>
            <person name="Daum C."/>
            <person name="Ng V."/>
            <person name="Clum A."/>
            <person name="Steindorff A."/>
            <person name="Ohm R.A."/>
            <person name="Martin F."/>
            <person name="Silar P."/>
            <person name="Natvig D.O."/>
            <person name="Lalanne C."/>
            <person name="Gautier V."/>
            <person name="Ament-Velasquez S.L."/>
            <person name="Kruys A."/>
            <person name="Hutchinson M.I."/>
            <person name="Powell A.J."/>
            <person name="Barry K."/>
            <person name="Miller A.N."/>
            <person name="Grigoriev I.V."/>
            <person name="Debuchy R."/>
            <person name="Gladieux P."/>
            <person name="Hiltunen Thoren M."/>
            <person name="Johannesson H."/>
        </authorList>
    </citation>
    <scope>NUCLEOTIDE SEQUENCE</scope>
    <source>
        <strain evidence="5">PSN324</strain>
    </source>
</reference>
<evidence type="ECO:0000256" key="3">
    <source>
        <dbReference type="PIRSR" id="PIRSR001112-1"/>
    </source>
</evidence>
<feature type="active site" description="Nucleophile" evidence="3">
    <location>
        <position position="204"/>
    </location>
</feature>
<dbReference type="InterPro" id="IPR000639">
    <property type="entry name" value="Epox_hydrolase-like"/>
</dbReference>
<dbReference type="AlphaFoldDB" id="A0AAV9HMX8"/>
<dbReference type="PANTHER" id="PTHR21661:SF39">
    <property type="entry name" value="HYDROLASE, PUTATIVE (AFU_ORTHOLOGUE AFUA_3G08960)-RELATED"/>
    <property type="match status" value="1"/>
</dbReference>
<organism evidence="5 6">
    <name type="scientific">Cladorrhinum samala</name>
    <dbReference type="NCBI Taxonomy" id="585594"/>
    <lineage>
        <taxon>Eukaryota</taxon>
        <taxon>Fungi</taxon>
        <taxon>Dikarya</taxon>
        <taxon>Ascomycota</taxon>
        <taxon>Pezizomycotina</taxon>
        <taxon>Sordariomycetes</taxon>
        <taxon>Sordariomycetidae</taxon>
        <taxon>Sordariales</taxon>
        <taxon>Podosporaceae</taxon>
        <taxon>Cladorrhinum</taxon>
    </lineage>
</organism>
<dbReference type="Pfam" id="PF06441">
    <property type="entry name" value="EHN"/>
    <property type="match status" value="1"/>
</dbReference>
<dbReference type="GO" id="GO:0097176">
    <property type="term" value="P:epoxide metabolic process"/>
    <property type="evidence" value="ECO:0007669"/>
    <property type="project" value="TreeGrafter"/>
</dbReference>
<dbReference type="InterPro" id="IPR029058">
    <property type="entry name" value="AB_hydrolase_fold"/>
</dbReference>
<dbReference type="Proteomes" id="UP001321749">
    <property type="component" value="Unassembled WGS sequence"/>
</dbReference>
<gene>
    <name evidence="5" type="ORF">QBC42DRAFT_329818</name>
</gene>
<evidence type="ECO:0000256" key="2">
    <source>
        <dbReference type="ARBA" id="ARBA00022801"/>
    </source>
</evidence>
<comment type="caution">
    <text evidence="5">The sequence shown here is derived from an EMBL/GenBank/DDBJ whole genome shotgun (WGS) entry which is preliminary data.</text>
</comment>
<keyword evidence="6" id="KW-1185">Reference proteome</keyword>
<feature type="active site" description="Proton acceptor" evidence="3">
    <location>
        <position position="388"/>
    </location>
</feature>
<dbReference type="PRINTS" id="PR00412">
    <property type="entry name" value="EPOXHYDRLASE"/>
</dbReference>
<protein>
    <submittedName>
        <fullName evidence="5">Epoxide hydrolase</fullName>
    </submittedName>
</protein>
<dbReference type="InterPro" id="IPR010497">
    <property type="entry name" value="Epoxide_hydro_N"/>
</dbReference>
<dbReference type="Gene3D" id="3.40.50.1820">
    <property type="entry name" value="alpha/beta hydrolase"/>
    <property type="match status" value="1"/>
</dbReference>